<feature type="non-terminal residue" evidence="3">
    <location>
        <position position="1"/>
    </location>
</feature>
<dbReference type="Pfam" id="PF23735">
    <property type="entry name" value="KIF9"/>
    <property type="match status" value="1"/>
</dbReference>
<feature type="compositionally biased region" description="Polar residues" evidence="1">
    <location>
        <begin position="369"/>
        <end position="383"/>
    </location>
</feature>
<feature type="compositionally biased region" description="Low complexity" evidence="1">
    <location>
        <begin position="273"/>
        <end position="283"/>
    </location>
</feature>
<feature type="domain" description="Kinesin-like protein KIF6/9 C-terminal" evidence="2">
    <location>
        <begin position="75"/>
        <end position="195"/>
    </location>
</feature>
<accession>A0AAE1GSF3</accession>
<feature type="region of interest" description="Disordered" evidence="1">
    <location>
        <begin position="10"/>
        <end position="50"/>
    </location>
</feature>
<keyword evidence="4" id="KW-1185">Reference proteome</keyword>
<dbReference type="InterPro" id="IPR056524">
    <property type="entry name" value="KIF6/9_C"/>
</dbReference>
<feature type="region of interest" description="Disordered" evidence="1">
    <location>
        <begin position="304"/>
        <end position="388"/>
    </location>
</feature>
<feature type="compositionally biased region" description="Low complexity" evidence="1">
    <location>
        <begin position="344"/>
        <end position="360"/>
    </location>
</feature>
<dbReference type="EMBL" id="JAHWGI010000027">
    <property type="protein sequence ID" value="KAK3908087.1"/>
    <property type="molecule type" value="Genomic_DNA"/>
</dbReference>
<evidence type="ECO:0000313" key="3">
    <source>
        <dbReference type="EMBL" id="KAK3908087.1"/>
    </source>
</evidence>
<sequence>ILINLLRKEKQRTQGSASAPPWPAAALPPTLHEQDGVEPGAGAALSAPPPSPALPATDYECVIGRFIGQNFTLAEREAFKIFAADRKNRIEVEMTKEALRAKFEEAKLAAARIKLTRKRMVSLHNEMKLLSDLDPAERVKKTALQDALGNEQASYRKTLMDLQLLKVETGHQKHAVEQAKLRLLRKFQDWWAAQISCCSGLTAPAAAPEQDNNIGSSAADQEGGSAAPTPAPALVPASTPGPTPGPIPAPRPQSCQSARPPLQAFQSHPRPWSAGQALSGASSAPCHTGSMPCFCLDPCRPTSPGPGADEEEPPPPPPPVTTIWARIKLADQGQGQEKDRGQDQEQPQPEESGPGPDPQSHGSEGKVVQTCSWRKGSQQTQTAPDDEEYIINNIALTGEPDVDREIIEFYKARNRMSRGHTT</sequence>
<evidence type="ECO:0000259" key="2">
    <source>
        <dbReference type="Pfam" id="PF23735"/>
    </source>
</evidence>
<name>A0AAE1GSF3_9NEOP</name>
<dbReference type="Proteomes" id="UP001219518">
    <property type="component" value="Unassembled WGS sequence"/>
</dbReference>
<feature type="compositionally biased region" description="Polar residues" evidence="1">
    <location>
        <begin position="210"/>
        <end position="219"/>
    </location>
</feature>
<comment type="caution">
    <text evidence="3">The sequence shown here is derived from an EMBL/GenBank/DDBJ whole genome shotgun (WGS) entry which is preliminary data.</text>
</comment>
<organism evidence="3 4">
    <name type="scientific">Frankliniella fusca</name>
    <dbReference type="NCBI Taxonomy" id="407009"/>
    <lineage>
        <taxon>Eukaryota</taxon>
        <taxon>Metazoa</taxon>
        <taxon>Ecdysozoa</taxon>
        <taxon>Arthropoda</taxon>
        <taxon>Hexapoda</taxon>
        <taxon>Insecta</taxon>
        <taxon>Pterygota</taxon>
        <taxon>Neoptera</taxon>
        <taxon>Paraneoptera</taxon>
        <taxon>Thysanoptera</taxon>
        <taxon>Terebrantia</taxon>
        <taxon>Thripoidea</taxon>
        <taxon>Thripidae</taxon>
        <taxon>Frankliniella</taxon>
    </lineage>
</organism>
<evidence type="ECO:0000313" key="4">
    <source>
        <dbReference type="Proteomes" id="UP001219518"/>
    </source>
</evidence>
<proteinExistence type="predicted"/>
<dbReference type="AlphaFoldDB" id="A0AAE1GSF3"/>
<feature type="compositionally biased region" description="Pro residues" evidence="1">
    <location>
        <begin position="229"/>
        <end position="251"/>
    </location>
</feature>
<reference evidence="3" key="1">
    <citation type="submission" date="2021-07" db="EMBL/GenBank/DDBJ databases">
        <authorList>
            <person name="Catto M.A."/>
            <person name="Jacobson A."/>
            <person name="Kennedy G."/>
            <person name="Labadie P."/>
            <person name="Hunt B.G."/>
            <person name="Srinivasan R."/>
        </authorList>
    </citation>
    <scope>NUCLEOTIDE SEQUENCE</scope>
    <source>
        <strain evidence="3">PL_HMW_Pooled</strain>
        <tissue evidence="3">Head</tissue>
    </source>
</reference>
<gene>
    <name evidence="3" type="ORF">KUF71_003219</name>
</gene>
<feature type="region of interest" description="Disordered" evidence="1">
    <location>
        <begin position="208"/>
        <end position="283"/>
    </location>
</feature>
<reference evidence="3" key="2">
    <citation type="journal article" date="2023" name="BMC Genomics">
        <title>Pest status, molecular evolution, and epigenetic factors derived from the genome assembly of Frankliniella fusca, a thysanopteran phytovirus vector.</title>
        <authorList>
            <person name="Catto M.A."/>
            <person name="Labadie P.E."/>
            <person name="Jacobson A.L."/>
            <person name="Kennedy G.G."/>
            <person name="Srinivasan R."/>
            <person name="Hunt B.G."/>
        </authorList>
    </citation>
    <scope>NUCLEOTIDE SEQUENCE</scope>
    <source>
        <strain evidence="3">PL_HMW_Pooled</strain>
    </source>
</reference>
<evidence type="ECO:0000256" key="1">
    <source>
        <dbReference type="SAM" id="MobiDB-lite"/>
    </source>
</evidence>
<protein>
    <submittedName>
        <fullName evidence="3">Kinesin-like protein KIF6</fullName>
    </submittedName>
</protein>